<organism evidence="3 4">
    <name type="scientific">Rhynchospora pubera</name>
    <dbReference type="NCBI Taxonomy" id="906938"/>
    <lineage>
        <taxon>Eukaryota</taxon>
        <taxon>Viridiplantae</taxon>
        <taxon>Streptophyta</taxon>
        <taxon>Embryophyta</taxon>
        <taxon>Tracheophyta</taxon>
        <taxon>Spermatophyta</taxon>
        <taxon>Magnoliopsida</taxon>
        <taxon>Liliopsida</taxon>
        <taxon>Poales</taxon>
        <taxon>Cyperaceae</taxon>
        <taxon>Cyperoideae</taxon>
        <taxon>Rhynchosporeae</taxon>
        <taxon>Rhynchospora</taxon>
    </lineage>
</organism>
<name>A0AAV8CA77_9POAL</name>
<reference evidence="3" key="1">
    <citation type="submission" date="2022-08" db="EMBL/GenBank/DDBJ databases">
        <authorList>
            <person name="Marques A."/>
        </authorList>
    </citation>
    <scope>NUCLEOTIDE SEQUENCE</scope>
    <source>
        <strain evidence="3">RhyPub2mFocal</strain>
        <tissue evidence="3">Leaves</tissue>
    </source>
</reference>
<proteinExistence type="predicted"/>
<evidence type="ECO:0000256" key="2">
    <source>
        <dbReference type="ARBA" id="ARBA00023274"/>
    </source>
</evidence>
<dbReference type="EMBL" id="JAMFTS010000005">
    <property type="protein sequence ID" value="KAJ4751860.1"/>
    <property type="molecule type" value="Genomic_DNA"/>
</dbReference>
<keyword evidence="4" id="KW-1185">Reference proteome</keyword>
<dbReference type="AlphaFoldDB" id="A0AAV8CA77"/>
<dbReference type="SUPFAM" id="SSF55315">
    <property type="entry name" value="L30e-like"/>
    <property type="match status" value="1"/>
</dbReference>
<dbReference type="GO" id="GO:0005840">
    <property type="term" value="C:ribosome"/>
    <property type="evidence" value="ECO:0007669"/>
    <property type="project" value="UniProtKB-KW"/>
</dbReference>
<gene>
    <name evidence="3" type="ORF">LUZ62_086265</name>
</gene>
<dbReference type="GO" id="GO:1990904">
    <property type="term" value="C:ribonucleoprotein complex"/>
    <property type="evidence" value="ECO:0007669"/>
    <property type="project" value="UniProtKB-KW"/>
</dbReference>
<protein>
    <submittedName>
        <fullName evidence="3">40S ribosomal protein S12</fullName>
    </submittedName>
</protein>
<comment type="caution">
    <text evidence="3">The sequence shown here is derived from an EMBL/GenBank/DDBJ whole genome shotgun (WGS) entry which is preliminary data.</text>
</comment>
<accession>A0AAV8CA77</accession>
<keyword evidence="1 3" id="KW-0689">Ribosomal protein</keyword>
<evidence type="ECO:0000313" key="3">
    <source>
        <dbReference type="EMBL" id="KAJ4751860.1"/>
    </source>
</evidence>
<dbReference type="InterPro" id="IPR029064">
    <property type="entry name" value="Ribosomal_eL30-like_sf"/>
</dbReference>
<evidence type="ECO:0000313" key="4">
    <source>
        <dbReference type="Proteomes" id="UP001140206"/>
    </source>
</evidence>
<dbReference type="PANTHER" id="PTHR11843">
    <property type="entry name" value="40S RIBOSOMAL PROTEIN S12"/>
    <property type="match status" value="1"/>
</dbReference>
<sequence length="76" mass="8490">MDFRTDHQLTMEKAEAHDGLANSLCDGAEAIVQPVYVLCILVEDCDQYVYVNIVEAQCVEHNVHPITMLVSKIIGE</sequence>
<evidence type="ECO:0000256" key="1">
    <source>
        <dbReference type="ARBA" id="ARBA00022980"/>
    </source>
</evidence>
<dbReference type="Proteomes" id="UP001140206">
    <property type="component" value="Chromosome 5"/>
</dbReference>
<dbReference type="Gene3D" id="3.30.1330.30">
    <property type="match status" value="1"/>
</dbReference>
<keyword evidence="2" id="KW-0687">Ribonucleoprotein</keyword>